<protein>
    <submittedName>
        <fullName evidence="2">Uncharacterized protein</fullName>
    </submittedName>
</protein>
<organism evidence="2 3">
    <name type="scientific">Dreissena polymorpha</name>
    <name type="common">Zebra mussel</name>
    <name type="synonym">Mytilus polymorpha</name>
    <dbReference type="NCBI Taxonomy" id="45954"/>
    <lineage>
        <taxon>Eukaryota</taxon>
        <taxon>Metazoa</taxon>
        <taxon>Spiralia</taxon>
        <taxon>Lophotrochozoa</taxon>
        <taxon>Mollusca</taxon>
        <taxon>Bivalvia</taxon>
        <taxon>Autobranchia</taxon>
        <taxon>Heteroconchia</taxon>
        <taxon>Euheterodonta</taxon>
        <taxon>Imparidentia</taxon>
        <taxon>Neoheterodontei</taxon>
        <taxon>Myida</taxon>
        <taxon>Dreissenoidea</taxon>
        <taxon>Dreissenidae</taxon>
        <taxon>Dreissena</taxon>
    </lineage>
</organism>
<evidence type="ECO:0000313" key="2">
    <source>
        <dbReference type="EMBL" id="KAH3831015.1"/>
    </source>
</evidence>
<feature type="region of interest" description="Disordered" evidence="1">
    <location>
        <begin position="48"/>
        <end position="76"/>
    </location>
</feature>
<accession>A0A9D4HBA5</accession>
<sequence>MCYSSSSHGVNNSDSLNARDILNKTNSVLYNDVLAETLNLSDVFYKESSPETNPCNMATPTPIQKSDMATTSNCPKEPSNADIVSFLKRIDDRISLMDKKFETIDKLEKKVEGVNSDLKKIWAFLHDIDNKTSERLRLIEEN</sequence>
<name>A0A9D4HBA5_DREPO</name>
<feature type="compositionally biased region" description="Polar residues" evidence="1">
    <location>
        <begin position="50"/>
        <end position="74"/>
    </location>
</feature>
<reference evidence="2" key="2">
    <citation type="submission" date="2020-11" db="EMBL/GenBank/DDBJ databases">
        <authorList>
            <person name="McCartney M.A."/>
            <person name="Auch B."/>
            <person name="Kono T."/>
            <person name="Mallez S."/>
            <person name="Becker A."/>
            <person name="Gohl D.M."/>
            <person name="Silverstein K.A.T."/>
            <person name="Koren S."/>
            <person name="Bechman K.B."/>
            <person name="Herman A."/>
            <person name="Abrahante J.E."/>
            <person name="Garbe J."/>
        </authorList>
    </citation>
    <scope>NUCLEOTIDE SEQUENCE</scope>
    <source>
        <strain evidence="2">Duluth1</strain>
        <tissue evidence="2">Whole animal</tissue>
    </source>
</reference>
<keyword evidence="3" id="KW-1185">Reference proteome</keyword>
<gene>
    <name evidence="2" type="ORF">DPMN_104274</name>
</gene>
<proteinExistence type="predicted"/>
<evidence type="ECO:0000256" key="1">
    <source>
        <dbReference type="SAM" id="MobiDB-lite"/>
    </source>
</evidence>
<reference evidence="2" key="1">
    <citation type="journal article" date="2019" name="bioRxiv">
        <title>The Genome of the Zebra Mussel, Dreissena polymorpha: A Resource for Invasive Species Research.</title>
        <authorList>
            <person name="McCartney M.A."/>
            <person name="Auch B."/>
            <person name="Kono T."/>
            <person name="Mallez S."/>
            <person name="Zhang Y."/>
            <person name="Obille A."/>
            <person name="Becker A."/>
            <person name="Abrahante J.E."/>
            <person name="Garbe J."/>
            <person name="Badalamenti J.P."/>
            <person name="Herman A."/>
            <person name="Mangelson H."/>
            <person name="Liachko I."/>
            <person name="Sullivan S."/>
            <person name="Sone E.D."/>
            <person name="Koren S."/>
            <person name="Silverstein K.A.T."/>
            <person name="Beckman K.B."/>
            <person name="Gohl D.M."/>
        </authorList>
    </citation>
    <scope>NUCLEOTIDE SEQUENCE</scope>
    <source>
        <strain evidence="2">Duluth1</strain>
        <tissue evidence="2">Whole animal</tissue>
    </source>
</reference>
<dbReference type="AlphaFoldDB" id="A0A9D4HBA5"/>
<evidence type="ECO:0000313" key="3">
    <source>
        <dbReference type="Proteomes" id="UP000828390"/>
    </source>
</evidence>
<comment type="caution">
    <text evidence="2">The sequence shown here is derived from an EMBL/GenBank/DDBJ whole genome shotgun (WGS) entry which is preliminary data.</text>
</comment>
<dbReference type="Proteomes" id="UP000828390">
    <property type="component" value="Unassembled WGS sequence"/>
</dbReference>
<dbReference type="EMBL" id="JAIWYP010000004">
    <property type="protein sequence ID" value="KAH3831015.1"/>
    <property type="molecule type" value="Genomic_DNA"/>
</dbReference>